<dbReference type="RefSeq" id="XP_040690104.1">
    <property type="nucleotide sequence ID" value="XM_040835367.1"/>
</dbReference>
<protein>
    <recommendedName>
        <fullName evidence="2">F-box domain-containing protein</fullName>
    </recommendedName>
</protein>
<dbReference type="Pfam" id="PF24969">
    <property type="entry name" value="LRR_15"/>
    <property type="match status" value="1"/>
</dbReference>
<evidence type="ECO:0000259" key="2">
    <source>
        <dbReference type="PROSITE" id="PS50181"/>
    </source>
</evidence>
<evidence type="ECO:0000256" key="1">
    <source>
        <dbReference type="SAM" id="MobiDB-lite"/>
    </source>
</evidence>
<organism evidence="3 4">
    <name type="scientific">Aspergillus wentii DTO 134E9</name>
    <dbReference type="NCBI Taxonomy" id="1073089"/>
    <lineage>
        <taxon>Eukaryota</taxon>
        <taxon>Fungi</taxon>
        <taxon>Dikarya</taxon>
        <taxon>Ascomycota</taxon>
        <taxon>Pezizomycotina</taxon>
        <taxon>Eurotiomycetes</taxon>
        <taxon>Eurotiomycetidae</taxon>
        <taxon>Eurotiales</taxon>
        <taxon>Aspergillaceae</taxon>
        <taxon>Aspergillus</taxon>
        <taxon>Aspergillus subgen. Cremei</taxon>
    </lineage>
</organism>
<dbReference type="OrthoDB" id="5130616at2759"/>
<proteinExistence type="predicted"/>
<evidence type="ECO:0000313" key="4">
    <source>
        <dbReference type="Proteomes" id="UP000184383"/>
    </source>
</evidence>
<evidence type="ECO:0000313" key="3">
    <source>
        <dbReference type="EMBL" id="OJJ36428.1"/>
    </source>
</evidence>
<dbReference type="VEuPathDB" id="FungiDB:ASPWEDRAFT_406132"/>
<dbReference type="AlphaFoldDB" id="A0A1L9RNL0"/>
<dbReference type="PROSITE" id="PS50181">
    <property type="entry name" value="FBOX"/>
    <property type="match status" value="1"/>
</dbReference>
<dbReference type="GeneID" id="63751215"/>
<name>A0A1L9RNL0_ASPWE</name>
<feature type="region of interest" description="Disordered" evidence="1">
    <location>
        <begin position="304"/>
        <end position="323"/>
    </location>
</feature>
<accession>A0A1L9RNL0</accession>
<keyword evidence="4" id="KW-1185">Reference proteome</keyword>
<dbReference type="EMBL" id="KV878211">
    <property type="protein sequence ID" value="OJJ36428.1"/>
    <property type="molecule type" value="Genomic_DNA"/>
</dbReference>
<sequence length="484" mass="54981">MLTNFPHEILLIITGHLDRTDIINLAKCNRQLDLNIRPAIFREIEIKDKCFWTLSHLVHLMLRKPAYAQAVCDLRITPTRAPCRCGKCNDIVLDRELIEPILKASVDETEKETVWYEDLTKGTNADAWVALLLPHLTNLQAFHLPLEYSPWIDQVLLHAENCKELFPEEPPLLPRLTKIYAICSEPTRRRGGGAVPFLRLPSLRSFRAICSVLETRKTRDLEKMPQGFSNVTDIFIIAMASERSLHWLINSCKRLEYFLYIQTTGRVAAANSPSRVCKSLYRHRETLQLLAYRGYDVDIPRVGQKEASKSDVEDSSDDENSDTDLRDEFLGSLADFSSLRGIHVRASNIVDPIADPDPTHDMRRLSEYLPSSLDIINLYDFTSCDTFRLTTQLEYLVSIARQHFPCLVKIVLGVDFPAFSCNSHESKPPSNGLSPAEQQLSSLAGHELYTSLKKLCTLCNEAGVKFRISHRKGNRQTLTDIICG</sequence>
<dbReference type="InterPro" id="IPR001810">
    <property type="entry name" value="F-box_dom"/>
</dbReference>
<dbReference type="Proteomes" id="UP000184383">
    <property type="component" value="Unassembled WGS sequence"/>
</dbReference>
<gene>
    <name evidence="3" type="ORF">ASPWEDRAFT_406132</name>
</gene>
<feature type="domain" description="F-box" evidence="2">
    <location>
        <begin position="1"/>
        <end position="44"/>
    </location>
</feature>
<dbReference type="STRING" id="1073089.A0A1L9RNL0"/>
<feature type="compositionally biased region" description="Acidic residues" evidence="1">
    <location>
        <begin position="313"/>
        <end position="322"/>
    </location>
</feature>
<reference evidence="4" key="1">
    <citation type="journal article" date="2017" name="Genome Biol.">
        <title>Comparative genomics reveals high biological diversity and specific adaptations in the industrially and medically important fungal genus Aspergillus.</title>
        <authorList>
            <person name="de Vries R.P."/>
            <person name="Riley R."/>
            <person name="Wiebenga A."/>
            <person name="Aguilar-Osorio G."/>
            <person name="Amillis S."/>
            <person name="Uchima C.A."/>
            <person name="Anderluh G."/>
            <person name="Asadollahi M."/>
            <person name="Askin M."/>
            <person name="Barry K."/>
            <person name="Battaglia E."/>
            <person name="Bayram O."/>
            <person name="Benocci T."/>
            <person name="Braus-Stromeyer S.A."/>
            <person name="Caldana C."/>
            <person name="Canovas D."/>
            <person name="Cerqueira G.C."/>
            <person name="Chen F."/>
            <person name="Chen W."/>
            <person name="Choi C."/>
            <person name="Clum A."/>
            <person name="Dos Santos R.A."/>
            <person name="Damasio A.R."/>
            <person name="Diallinas G."/>
            <person name="Emri T."/>
            <person name="Fekete E."/>
            <person name="Flipphi M."/>
            <person name="Freyberg S."/>
            <person name="Gallo A."/>
            <person name="Gournas C."/>
            <person name="Habgood R."/>
            <person name="Hainaut M."/>
            <person name="Harispe M.L."/>
            <person name="Henrissat B."/>
            <person name="Hilden K.S."/>
            <person name="Hope R."/>
            <person name="Hossain A."/>
            <person name="Karabika E."/>
            <person name="Karaffa L."/>
            <person name="Karanyi Z."/>
            <person name="Krasevec N."/>
            <person name="Kuo A."/>
            <person name="Kusch H."/>
            <person name="LaButti K."/>
            <person name="Lagendijk E.L."/>
            <person name="Lapidus A."/>
            <person name="Levasseur A."/>
            <person name="Lindquist E."/>
            <person name="Lipzen A."/>
            <person name="Logrieco A.F."/>
            <person name="MacCabe A."/>
            <person name="Maekelae M.R."/>
            <person name="Malavazi I."/>
            <person name="Melin P."/>
            <person name="Meyer V."/>
            <person name="Mielnichuk N."/>
            <person name="Miskei M."/>
            <person name="Molnar A.P."/>
            <person name="Mule G."/>
            <person name="Ngan C.Y."/>
            <person name="Orejas M."/>
            <person name="Orosz E."/>
            <person name="Ouedraogo J.P."/>
            <person name="Overkamp K.M."/>
            <person name="Park H.-S."/>
            <person name="Perrone G."/>
            <person name="Piumi F."/>
            <person name="Punt P.J."/>
            <person name="Ram A.F."/>
            <person name="Ramon A."/>
            <person name="Rauscher S."/>
            <person name="Record E."/>
            <person name="Riano-Pachon D.M."/>
            <person name="Robert V."/>
            <person name="Roehrig J."/>
            <person name="Ruller R."/>
            <person name="Salamov A."/>
            <person name="Salih N.S."/>
            <person name="Samson R.A."/>
            <person name="Sandor E."/>
            <person name="Sanguinetti M."/>
            <person name="Schuetze T."/>
            <person name="Sepcic K."/>
            <person name="Shelest E."/>
            <person name="Sherlock G."/>
            <person name="Sophianopoulou V."/>
            <person name="Squina F.M."/>
            <person name="Sun H."/>
            <person name="Susca A."/>
            <person name="Todd R.B."/>
            <person name="Tsang A."/>
            <person name="Unkles S.E."/>
            <person name="van de Wiele N."/>
            <person name="van Rossen-Uffink D."/>
            <person name="Oliveira J.V."/>
            <person name="Vesth T.C."/>
            <person name="Visser J."/>
            <person name="Yu J.-H."/>
            <person name="Zhou M."/>
            <person name="Andersen M.R."/>
            <person name="Archer D.B."/>
            <person name="Baker S.E."/>
            <person name="Benoit I."/>
            <person name="Brakhage A.A."/>
            <person name="Braus G.H."/>
            <person name="Fischer R."/>
            <person name="Frisvad J.C."/>
            <person name="Goldman G.H."/>
            <person name="Houbraken J."/>
            <person name="Oakley B."/>
            <person name="Pocsi I."/>
            <person name="Scazzocchio C."/>
            <person name="Seiboth B."/>
            <person name="vanKuyk P.A."/>
            <person name="Wortman J."/>
            <person name="Dyer P.S."/>
            <person name="Grigoriev I.V."/>
        </authorList>
    </citation>
    <scope>NUCLEOTIDE SEQUENCE [LARGE SCALE GENOMIC DNA]</scope>
    <source>
        <strain evidence="4">DTO 134E9</strain>
    </source>
</reference>
<dbReference type="InterPro" id="IPR056867">
    <property type="entry name" value="LRR_15"/>
</dbReference>